<dbReference type="InterPro" id="IPR024072">
    <property type="entry name" value="DHFR-like_dom_sf"/>
</dbReference>
<sequence length="80" mass="9035">MGADEVILAGGGDLYGALLTRVDRMYLTLVDLAPPGDVRFPHIDWSEWVERARIRPPPHPADEASFAFVEFQRLQSARDR</sequence>
<dbReference type="KEGG" id="mtun:MTUNDRAET4_1191"/>
<dbReference type="Pfam" id="PF00186">
    <property type="entry name" value="DHFR_1"/>
    <property type="match status" value="1"/>
</dbReference>
<dbReference type="AlphaFoldDB" id="A0A4U8YW60"/>
<protein>
    <submittedName>
        <fullName evidence="2">Dihydrofolate reductase</fullName>
        <ecNumber evidence="2">1.5.1.3</ecNumber>
    </submittedName>
</protein>
<dbReference type="InterPro" id="IPR001796">
    <property type="entry name" value="DHFR_dom"/>
</dbReference>
<reference evidence="2 3" key="1">
    <citation type="submission" date="2019-03" db="EMBL/GenBank/DDBJ databases">
        <authorList>
            <person name="Kox A.R. M."/>
        </authorList>
    </citation>
    <scope>NUCLEOTIDE SEQUENCE [LARGE SCALE GENOMIC DNA]</scope>
    <source>
        <strain evidence="2">MTUNDRAET4 annotated genome</strain>
    </source>
</reference>
<dbReference type="GO" id="GO:0004146">
    <property type="term" value="F:dihydrofolate reductase activity"/>
    <property type="evidence" value="ECO:0007669"/>
    <property type="project" value="UniProtKB-EC"/>
</dbReference>
<feature type="domain" description="DHFR" evidence="1">
    <location>
        <begin position="1"/>
        <end position="76"/>
    </location>
</feature>
<gene>
    <name evidence="2" type="ORF">MTUNDRAET4_1191</name>
</gene>
<dbReference type="GO" id="GO:0046654">
    <property type="term" value="P:tetrahydrofolate biosynthetic process"/>
    <property type="evidence" value="ECO:0007669"/>
    <property type="project" value="InterPro"/>
</dbReference>
<keyword evidence="2" id="KW-0560">Oxidoreductase</keyword>
<name>A0A4U8YW60_METTU</name>
<dbReference type="PROSITE" id="PS51330">
    <property type="entry name" value="DHFR_2"/>
    <property type="match status" value="1"/>
</dbReference>
<evidence type="ECO:0000259" key="1">
    <source>
        <dbReference type="PROSITE" id="PS51330"/>
    </source>
</evidence>
<dbReference type="Gene3D" id="3.40.430.10">
    <property type="entry name" value="Dihydrofolate Reductase, subunit A"/>
    <property type="match status" value="1"/>
</dbReference>
<organism evidence="2 3">
    <name type="scientific">Methylocella tundrae</name>
    <dbReference type="NCBI Taxonomy" id="227605"/>
    <lineage>
        <taxon>Bacteria</taxon>
        <taxon>Pseudomonadati</taxon>
        <taxon>Pseudomonadota</taxon>
        <taxon>Alphaproteobacteria</taxon>
        <taxon>Hyphomicrobiales</taxon>
        <taxon>Beijerinckiaceae</taxon>
        <taxon>Methylocella</taxon>
    </lineage>
</organism>
<evidence type="ECO:0000313" key="3">
    <source>
        <dbReference type="Proteomes" id="UP000294360"/>
    </source>
</evidence>
<evidence type="ECO:0000313" key="2">
    <source>
        <dbReference type="EMBL" id="VFU08084.1"/>
    </source>
</evidence>
<dbReference type="EC" id="1.5.1.3" evidence="2"/>
<dbReference type="SUPFAM" id="SSF53597">
    <property type="entry name" value="Dihydrofolate reductase-like"/>
    <property type="match status" value="1"/>
</dbReference>
<accession>A0A4U8YW60</accession>
<dbReference type="EMBL" id="LR536450">
    <property type="protein sequence ID" value="VFU08084.1"/>
    <property type="molecule type" value="Genomic_DNA"/>
</dbReference>
<proteinExistence type="predicted"/>
<dbReference type="Proteomes" id="UP000294360">
    <property type="component" value="Chromosome"/>
</dbReference>